<evidence type="ECO:0000259" key="2">
    <source>
        <dbReference type="PROSITE" id="PS50943"/>
    </source>
</evidence>
<evidence type="ECO:0000256" key="1">
    <source>
        <dbReference type="ARBA" id="ARBA00023125"/>
    </source>
</evidence>
<keyword evidence="1" id="KW-0238">DNA-binding</keyword>
<dbReference type="EMBL" id="JACTVA010000001">
    <property type="protein sequence ID" value="MBC9205292.1"/>
    <property type="molecule type" value="Genomic_DNA"/>
</dbReference>
<organism evidence="3 4">
    <name type="scientific">Teichococcus aerophilus</name>
    <dbReference type="NCBI Taxonomy" id="1224513"/>
    <lineage>
        <taxon>Bacteria</taxon>
        <taxon>Pseudomonadati</taxon>
        <taxon>Pseudomonadota</taxon>
        <taxon>Alphaproteobacteria</taxon>
        <taxon>Acetobacterales</taxon>
        <taxon>Roseomonadaceae</taxon>
        <taxon>Roseomonas</taxon>
    </lineage>
</organism>
<dbReference type="InterPro" id="IPR013096">
    <property type="entry name" value="Cupin_2"/>
</dbReference>
<dbReference type="PANTHER" id="PTHR46797">
    <property type="entry name" value="HTH-TYPE TRANSCRIPTIONAL REGULATOR"/>
    <property type="match status" value="1"/>
</dbReference>
<dbReference type="InterPro" id="IPR011051">
    <property type="entry name" value="RmlC_Cupin_sf"/>
</dbReference>
<dbReference type="SUPFAM" id="SSF47413">
    <property type="entry name" value="lambda repressor-like DNA-binding domains"/>
    <property type="match status" value="1"/>
</dbReference>
<dbReference type="SUPFAM" id="SSF51182">
    <property type="entry name" value="RmlC-like cupins"/>
    <property type="match status" value="1"/>
</dbReference>
<dbReference type="Gene3D" id="1.10.260.40">
    <property type="entry name" value="lambda repressor-like DNA-binding domains"/>
    <property type="match status" value="1"/>
</dbReference>
<name>A0ABR7RFI8_9PROT</name>
<dbReference type="PANTHER" id="PTHR46797:SF2">
    <property type="entry name" value="TRANSCRIPTIONAL REGULATOR"/>
    <property type="match status" value="1"/>
</dbReference>
<accession>A0ABR7RFI8</accession>
<dbReference type="CDD" id="cd02209">
    <property type="entry name" value="cupin_XRE_C"/>
    <property type="match status" value="1"/>
</dbReference>
<dbReference type="PROSITE" id="PS50943">
    <property type="entry name" value="HTH_CROC1"/>
    <property type="match status" value="1"/>
</dbReference>
<dbReference type="InterPro" id="IPR010982">
    <property type="entry name" value="Lambda_DNA-bd_dom_sf"/>
</dbReference>
<evidence type="ECO:0000313" key="3">
    <source>
        <dbReference type="EMBL" id="MBC9205292.1"/>
    </source>
</evidence>
<gene>
    <name evidence="3" type="ORF">IBL26_00475</name>
</gene>
<dbReference type="InterPro" id="IPR001387">
    <property type="entry name" value="Cro/C1-type_HTH"/>
</dbReference>
<sequence>MSIQELSRRTGLSNGMVSQLERGLTTPSVRSLRLMSQALLVPISHFFDPEPVQAPNPHIVRRGERHFLRLTSSGVLKELLSPKDAGSVEMYELTISPDGSSGSDFLTHEGWKAGYILAGRIRLWLDQSPHSLEPGDSFLFPGTMPYMFDNPGRETGRMLWFSMKA</sequence>
<evidence type="ECO:0000313" key="4">
    <source>
        <dbReference type="Proteomes" id="UP000626026"/>
    </source>
</evidence>
<dbReference type="Gene3D" id="2.60.120.10">
    <property type="entry name" value="Jelly Rolls"/>
    <property type="match status" value="1"/>
</dbReference>
<comment type="caution">
    <text evidence="3">The sequence shown here is derived from an EMBL/GenBank/DDBJ whole genome shotgun (WGS) entry which is preliminary data.</text>
</comment>
<dbReference type="Pfam" id="PF07883">
    <property type="entry name" value="Cupin_2"/>
    <property type="match status" value="1"/>
</dbReference>
<reference evidence="3 4" key="1">
    <citation type="journal article" date="2013" name="Int. J. Syst. Evol. Microbiol.">
        <title>Roseomonas aerophila sp. nov., isolated from air.</title>
        <authorList>
            <person name="Kim S.J."/>
            <person name="Weon H.Y."/>
            <person name="Ahn J.H."/>
            <person name="Hong S.B."/>
            <person name="Seok S.J."/>
            <person name="Whang K.S."/>
            <person name="Kwon S.W."/>
        </authorList>
    </citation>
    <scope>NUCLEOTIDE SEQUENCE [LARGE SCALE GENOMIC DNA]</scope>
    <source>
        <strain evidence="3 4">NBRC 108923</strain>
    </source>
</reference>
<dbReference type="InterPro" id="IPR014710">
    <property type="entry name" value="RmlC-like_jellyroll"/>
</dbReference>
<feature type="domain" description="HTH cro/C1-type" evidence="2">
    <location>
        <begin position="1"/>
        <end position="46"/>
    </location>
</feature>
<proteinExistence type="predicted"/>
<dbReference type="Pfam" id="PF01381">
    <property type="entry name" value="HTH_3"/>
    <property type="match status" value="1"/>
</dbReference>
<keyword evidence="4" id="KW-1185">Reference proteome</keyword>
<dbReference type="InterPro" id="IPR050807">
    <property type="entry name" value="TransReg_Diox_bact_type"/>
</dbReference>
<dbReference type="CDD" id="cd00093">
    <property type="entry name" value="HTH_XRE"/>
    <property type="match status" value="1"/>
</dbReference>
<protein>
    <submittedName>
        <fullName evidence="3">Helix-turn-helix transcriptional regulator</fullName>
    </submittedName>
</protein>
<dbReference type="Proteomes" id="UP000626026">
    <property type="component" value="Unassembled WGS sequence"/>
</dbReference>